<protein>
    <recommendedName>
        <fullName evidence="11">Type II secretion system protein GspF domain-containing protein</fullName>
    </recommendedName>
</protein>
<name>A0A1G2EF56_9BACT</name>
<organism evidence="12 13">
    <name type="scientific">Candidatus Nealsonbacteria bacterium RIFCSPLOWO2_01_FULL_43_32</name>
    <dbReference type="NCBI Taxonomy" id="1801672"/>
    <lineage>
        <taxon>Bacteria</taxon>
        <taxon>Candidatus Nealsoniibacteriota</taxon>
    </lineage>
</organism>
<dbReference type="Proteomes" id="UP000178647">
    <property type="component" value="Unassembled WGS sequence"/>
</dbReference>
<keyword evidence="6 9" id="KW-0812">Transmembrane</keyword>
<dbReference type="PROSITE" id="PS00874">
    <property type="entry name" value="T2SP_F"/>
    <property type="match status" value="1"/>
</dbReference>
<gene>
    <name evidence="12" type="ORF">A2896_01245</name>
</gene>
<evidence type="ECO:0000256" key="2">
    <source>
        <dbReference type="ARBA" id="ARBA00005745"/>
    </source>
</evidence>
<accession>A0A1G2EF56</accession>
<evidence type="ECO:0000256" key="1">
    <source>
        <dbReference type="ARBA" id="ARBA00004429"/>
    </source>
</evidence>
<keyword evidence="8 10" id="KW-0472">Membrane</keyword>
<dbReference type="STRING" id="1801672.A2896_01245"/>
<keyword evidence="5" id="KW-0997">Cell inner membrane</keyword>
<evidence type="ECO:0000313" key="13">
    <source>
        <dbReference type="Proteomes" id="UP000178647"/>
    </source>
</evidence>
<evidence type="ECO:0000256" key="6">
    <source>
        <dbReference type="ARBA" id="ARBA00022692"/>
    </source>
</evidence>
<evidence type="ECO:0000256" key="5">
    <source>
        <dbReference type="ARBA" id="ARBA00022519"/>
    </source>
</evidence>
<comment type="similarity">
    <text evidence="2 9">Belongs to the GSP F family.</text>
</comment>
<dbReference type="PRINTS" id="PR00812">
    <property type="entry name" value="BCTERIALGSPF"/>
</dbReference>
<keyword evidence="7 10" id="KW-1133">Transmembrane helix</keyword>
<dbReference type="GO" id="GO:0005886">
    <property type="term" value="C:plasma membrane"/>
    <property type="evidence" value="ECO:0007669"/>
    <property type="project" value="UniProtKB-SubCell"/>
</dbReference>
<evidence type="ECO:0000313" key="12">
    <source>
        <dbReference type="EMBL" id="OGZ24414.1"/>
    </source>
</evidence>
<feature type="transmembrane region" description="Helical" evidence="10">
    <location>
        <begin position="253"/>
        <end position="273"/>
    </location>
</feature>
<evidence type="ECO:0000256" key="8">
    <source>
        <dbReference type="ARBA" id="ARBA00023136"/>
    </source>
</evidence>
<dbReference type="InterPro" id="IPR042094">
    <property type="entry name" value="T2SS_GspF_sf"/>
</dbReference>
<evidence type="ECO:0000256" key="9">
    <source>
        <dbReference type="RuleBase" id="RU003923"/>
    </source>
</evidence>
<dbReference type="Gene3D" id="1.20.81.30">
    <property type="entry name" value="Type II secretion system (T2SS), domain F"/>
    <property type="match status" value="2"/>
</dbReference>
<dbReference type="AlphaFoldDB" id="A0A1G2EF56"/>
<dbReference type="PANTHER" id="PTHR30012">
    <property type="entry name" value="GENERAL SECRETION PATHWAY PROTEIN"/>
    <property type="match status" value="1"/>
</dbReference>
<dbReference type="FunFam" id="1.20.81.30:FF:000001">
    <property type="entry name" value="Type II secretion system protein F"/>
    <property type="match status" value="2"/>
</dbReference>
<feature type="domain" description="Type II secretion system protein GspF" evidence="11">
    <location>
        <begin position="272"/>
        <end position="395"/>
    </location>
</feature>
<dbReference type="InterPro" id="IPR001992">
    <property type="entry name" value="T2SS_GspF/T4SS_PilC_CS"/>
</dbReference>
<evidence type="ECO:0000259" key="11">
    <source>
        <dbReference type="Pfam" id="PF00482"/>
    </source>
</evidence>
<dbReference type="Pfam" id="PF00482">
    <property type="entry name" value="T2SSF"/>
    <property type="match status" value="2"/>
</dbReference>
<feature type="transmembrane region" description="Helical" evidence="10">
    <location>
        <begin position="376"/>
        <end position="397"/>
    </location>
</feature>
<dbReference type="GO" id="GO:0009306">
    <property type="term" value="P:protein secretion"/>
    <property type="evidence" value="ECO:0007669"/>
    <property type="project" value="InterPro"/>
</dbReference>
<dbReference type="InterPro" id="IPR018076">
    <property type="entry name" value="T2SS_GspF_dom"/>
</dbReference>
<keyword evidence="4" id="KW-1003">Cell membrane</keyword>
<comment type="subcellular location">
    <subcellularLocation>
        <location evidence="1">Cell inner membrane</location>
        <topology evidence="1">Multi-pass membrane protein</topology>
    </subcellularLocation>
    <subcellularLocation>
        <location evidence="9">Cell membrane</location>
        <topology evidence="9">Multi-pass membrane protein</topology>
    </subcellularLocation>
</comment>
<dbReference type="PANTHER" id="PTHR30012:SF0">
    <property type="entry name" value="TYPE II SECRETION SYSTEM PROTEIN F-RELATED"/>
    <property type="match status" value="1"/>
</dbReference>
<sequence>MKFNYQARSKAGEAQTGTIEASSQEAALALLQKNRLFVTFLEKTGVSQPFYAKQIKLFQRVSKKDIVNFSRALSLMFKAKIPLVQSLRSIAEQTKSINFKEKIFALAQEVEAGTLFSQALTAFPNLFSAFYVSMVKSGEASGTLSESLTYLADHLEREYHLASKIQGAMIYPILILVVVIGVLLLMMFFVIPSMSEVLLESGQELPFVTRMVIALSDFLRSWGWLAGLALLALGIFVFRYFKTINGKKFKDKYILRIPMLGSFLKMTYISRFAENLSTLISGGLPIVSALEITGEIVGNDVYQTIVFEVRDEVKRGERISRVLTQHPGEFPPILTQMVTVGEKTGTLDESLMSVVDFYRQEVERAVDNLLSVLEPVMVIFLGGIVAGLMGAILLPLYQMTGT</sequence>
<evidence type="ECO:0000256" key="7">
    <source>
        <dbReference type="ARBA" id="ARBA00022989"/>
    </source>
</evidence>
<feature type="transmembrane region" description="Helical" evidence="10">
    <location>
        <begin position="221"/>
        <end position="241"/>
    </location>
</feature>
<reference evidence="12 13" key="1">
    <citation type="journal article" date="2016" name="Nat. Commun.">
        <title>Thousands of microbial genomes shed light on interconnected biogeochemical processes in an aquifer system.</title>
        <authorList>
            <person name="Anantharaman K."/>
            <person name="Brown C.T."/>
            <person name="Hug L.A."/>
            <person name="Sharon I."/>
            <person name="Castelle C.J."/>
            <person name="Probst A.J."/>
            <person name="Thomas B.C."/>
            <person name="Singh A."/>
            <person name="Wilkins M.J."/>
            <person name="Karaoz U."/>
            <person name="Brodie E.L."/>
            <person name="Williams K.H."/>
            <person name="Hubbard S.S."/>
            <person name="Banfield J.F."/>
        </authorList>
    </citation>
    <scope>NUCLEOTIDE SEQUENCE [LARGE SCALE GENOMIC DNA]</scope>
</reference>
<evidence type="ECO:0000256" key="3">
    <source>
        <dbReference type="ARBA" id="ARBA00022448"/>
    </source>
</evidence>
<evidence type="ECO:0000256" key="4">
    <source>
        <dbReference type="ARBA" id="ARBA00022475"/>
    </source>
</evidence>
<dbReference type="EMBL" id="MHMH01000011">
    <property type="protein sequence ID" value="OGZ24414.1"/>
    <property type="molecule type" value="Genomic_DNA"/>
</dbReference>
<dbReference type="InterPro" id="IPR003004">
    <property type="entry name" value="GspF/PilC"/>
</dbReference>
<feature type="domain" description="Type II secretion system protein GspF" evidence="11">
    <location>
        <begin position="69"/>
        <end position="192"/>
    </location>
</feature>
<proteinExistence type="inferred from homology"/>
<comment type="caution">
    <text evidence="12">The sequence shown here is derived from an EMBL/GenBank/DDBJ whole genome shotgun (WGS) entry which is preliminary data.</text>
</comment>
<keyword evidence="3 9" id="KW-0813">Transport</keyword>
<feature type="transmembrane region" description="Helical" evidence="10">
    <location>
        <begin position="169"/>
        <end position="191"/>
    </location>
</feature>
<evidence type="ECO:0000256" key="10">
    <source>
        <dbReference type="SAM" id="Phobius"/>
    </source>
</evidence>